<reference evidence="3" key="1">
    <citation type="submission" date="2022-10" db="EMBL/GenBank/DDBJ databases">
        <title>The complete genomes of actinobacterial strains from the NBC collection.</title>
        <authorList>
            <person name="Joergensen T.S."/>
            <person name="Alvarez Arevalo M."/>
            <person name="Sterndorff E.B."/>
            <person name="Faurdal D."/>
            <person name="Vuksanovic O."/>
            <person name="Mourched A.-S."/>
            <person name="Charusanti P."/>
            <person name="Shaw S."/>
            <person name="Blin K."/>
            <person name="Weber T."/>
        </authorList>
    </citation>
    <scope>NUCLEOTIDE SEQUENCE</scope>
    <source>
        <strain evidence="3">NBC_00189</strain>
    </source>
</reference>
<evidence type="ECO:0000256" key="2">
    <source>
        <dbReference type="ARBA" id="ARBA00023002"/>
    </source>
</evidence>
<dbReference type="Gene3D" id="3.40.50.720">
    <property type="entry name" value="NAD(P)-binding Rossmann-like Domain"/>
    <property type="match status" value="1"/>
</dbReference>
<proteinExistence type="inferred from homology"/>
<comment type="similarity">
    <text evidence="1">Belongs to the short-chain dehydrogenases/reductases (SDR) family.</text>
</comment>
<dbReference type="Proteomes" id="UP001432166">
    <property type="component" value="Chromosome"/>
</dbReference>
<keyword evidence="4" id="KW-1185">Reference proteome</keyword>
<evidence type="ECO:0000313" key="3">
    <source>
        <dbReference type="EMBL" id="WTP54623.1"/>
    </source>
</evidence>
<dbReference type="SUPFAM" id="SSF51735">
    <property type="entry name" value="NAD(P)-binding Rossmann-fold domains"/>
    <property type="match status" value="1"/>
</dbReference>
<accession>A0ABZ1JWC4</accession>
<sequence length="285" mass="28999">MDEPSVQQRSCHDPPRSAIIGMNVHSDKEIIVTTQGTQGHAPRTALVTGSTSGVGRAAAVALAQAGMSVVVHGRDAERGQSVCEEIQAAGGTATLLLADLGDVAQVRELAERAETVTGGIDVLVNNAFEPGIYAPSADTSIEDFELRIAINMRAPFLLTSALAPAMAERGQGAVVNVSMAAASKGVPGIALTSATKAALEALTRSWAAEYGPRGVRVNTVSPGVVLTPANAHMLDQMHAFASTTPAQRPAEVAEVAAVIAFLASPGASFIQGANVAVDGGMLAAS</sequence>
<dbReference type="PANTHER" id="PTHR43639">
    <property type="entry name" value="OXIDOREDUCTASE, SHORT-CHAIN DEHYDROGENASE/REDUCTASE FAMILY (AFU_ORTHOLOGUE AFUA_5G02870)"/>
    <property type="match status" value="1"/>
</dbReference>
<dbReference type="Pfam" id="PF13561">
    <property type="entry name" value="adh_short_C2"/>
    <property type="match status" value="1"/>
</dbReference>
<dbReference type="PRINTS" id="PR00080">
    <property type="entry name" value="SDRFAMILY"/>
</dbReference>
<keyword evidence="2" id="KW-0560">Oxidoreductase</keyword>
<protein>
    <submittedName>
        <fullName evidence="3">SDR family oxidoreductase</fullName>
    </submittedName>
</protein>
<dbReference type="InterPro" id="IPR002347">
    <property type="entry name" value="SDR_fam"/>
</dbReference>
<dbReference type="PANTHER" id="PTHR43639:SF1">
    <property type="entry name" value="SHORT-CHAIN DEHYDROGENASE_REDUCTASE FAMILY PROTEIN"/>
    <property type="match status" value="1"/>
</dbReference>
<dbReference type="RefSeq" id="WP_265652005.1">
    <property type="nucleotide sequence ID" value="NZ_CP108133.1"/>
</dbReference>
<dbReference type="PRINTS" id="PR00081">
    <property type="entry name" value="GDHRDH"/>
</dbReference>
<dbReference type="InterPro" id="IPR036291">
    <property type="entry name" value="NAD(P)-bd_dom_sf"/>
</dbReference>
<evidence type="ECO:0000313" key="4">
    <source>
        <dbReference type="Proteomes" id="UP001432166"/>
    </source>
</evidence>
<dbReference type="EMBL" id="CP108133">
    <property type="protein sequence ID" value="WTP54623.1"/>
    <property type="molecule type" value="Genomic_DNA"/>
</dbReference>
<organism evidence="3 4">
    <name type="scientific">Streptomyces tauricus</name>
    <dbReference type="NCBI Taxonomy" id="68274"/>
    <lineage>
        <taxon>Bacteria</taxon>
        <taxon>Bacillati</taxon>
        <taxon>Actinomycetota</taxon>
        <taxon>Actinomycetes</taxon>
        <taxon>Kitasatosporales</taxon>
        <taxon>Streptomycetaceae</taxon>
        <taxon>Streptomyces</taxon>
        <taxon>Streptomyces aurantiacus group</taxon>
    </lineage>
</organism>
<name>A0ABZ1JWC4_9ACTN</name>
<gene>
    <name evidence="3" type="ORF">OG288_43805</name>
</gene>
<evidence type="ECO:0000256" key="1">
    <source>
        <dbReference type="ARBA" id="ARBA00006484"/>
    </source>
</evidence>
<dbReference type="CDD" id="cd05233">
    <property type="entry name" value="SDR_c"/>
    <property type="match status" value="1"/>
</dbReference>